<evidence type="ECO:0000256" key="4">
    <source>
        <dbReference type="ARBA" id="ARBA00022898"/>
    </source>
</evidence>
<gene>
    <name evidence="5" type="primary">phnW_2</name>
    <name evidence="5" type="ORF">RUM8411_03011</name>
</gene>
<evidence type="ECO:0000313" key="5">
    <source>
        <dbReference type="EMBL" id="SLN61656.1"/>
    </source>
</evidence>
<name>A0A1X6ZU90_9RHOB</name>
<dbReference type="RefSeq" id="WP_085823511.1">
    <property type="nucleotide sequence ID" value="NZ_FWFP01000009.1"/>
</dbReference>
<keyword evidence="6" id="KW-1185">Reference proteome</keyword>
<dbReference type="GO" id="GO:0047304">
    <property type="term" value="F:2-aminoethylphosphonate-pyruvate transaminase activity"/>
    <property type="evidence" value="ECO:0007669"/>
    <property type="project" value="UniProtKB-EC"/>
</dbReference>
<dbReference type="OrthoDB" id="9766472at2"/>
<dbReference type="AlphaFoldDB" id="A0A1X6ZU90"/>
<dbReference type="InterPro" id="IPR015422">
    <property type="entry name" value="PyrdxlP-dep_Trfase_small"/>
</dbReference>
<keyword evidence="5" id="KW-0670">Pyruvate</keyword>
<dbReference type="Gene3D" id="3.90.1150.10">
    <property type="entry name" value="Aspartate Aminotransferase, domain 1"/>
    <property type="match status" value="1"/>
</dbReference>
<evidence type="ECO:0000256" key="1">
    <source>
        <dbReference type="ARBA" id="ARBA00001933"/>
    </source>
</evidence>
<dbReference type="EMBL" id="FWFP01000009">
    <property type="protein sequence ID" value="SLN61656.1"/>
    <property type="molecule type" value="Genomic_DNA"/>
</dbReference>
<keyword evidence="4" id="KW-0663">Pyridoxal phosphate</keyword>
<dbReference type="PANTHER" id="PTHR42778:SF1">
    <property type="entry name" value="2-AMINOETHYLPHOSPHONATE--PYRUVATE TRANSAMINASE"/>
    <property type="match status" value="1"/>
</dbReference>
<evidence type="ECO:0000256" key="3">
    <source>
        <dbReference type="ARBA" id="ARBA00022679"/>
    </source>
</evidence>
<keyword evidence="3 5" id="KW-0808">Transferase</keyword>
<proteinExistence type="predicted"/>
<keyword evidence="2 5" id="KW-0032">Aminotransferase</keyword>
<dbReference type="EC" id="2.6.1.37" evidence="5"/>
<evidence type="ECO:0000313" key="6">
    <source>
        <dbReference type="Proteomes" id="UP000193778"/>
    </source>
</evidence>
<accession>A0A1X6ZU90</accession>
<comment type="cofactor">
    <cofactor evidence="1">
        <name>pyridoxal 5'-phosphate</name>
        <dbReference type="ChEBI" id="CHEBI:597326"/>
    </cofactor>
</comment>
<protein>
    <submittedName>
        <fullName evidence="5">2-aminoethylphosphonate--pyruvate transaminase</fullName>
        <ecNumber evidence="5">2.6.1.37</ecNumber>
    </submittedName>
</protein>
<organism evidence="5 6">
    <name type="scientific">Ruegeria meonggei</name>
    <dbReference type="NCBI Taxonomy" id="1446476"/>
    <lineage>
        <taxon>Bacteria</taxon>
        <taxon>Pseudomonadati</taxon>
        <taxon>Pseudomonadota</taxon>
        <taxon>Alphaproteobacteria</taxon>
        <taxon>Rhodobacterales</taxon>
        <taxon>Roseobacteraceae</taxon>
        <taxon>Ruegeria</taxon>
    </lineage>
</organism>
<dbReference type="PANTHER" id="PTHR42778">
    <property type="entry name" value="2-AMINOETHYLPHOSPHONATE--PYRUVATE TRANSAMINASE"/>
    <property type="match status" value="1"/>
</dbReference>
<reference evidence="6" key="1">
    <citation type="submission" date="2017-03" db="EMBL/GenBank/DDBJ databases">
        <authorList>
            <person name="Rodrigo-Torres L."/>
            <person name="Arahal R.D."/>
            <person name="Lucena T."/>
        </authorList>
    </citation>
    <scope>NUCLEOTIDE SEQUENCE [LARGE SCALE GENOMIC DNA]</scope>
    <source>
        <strain evidence="6">CECT 8411</strain>
    </source>
</reference>
<evidence type="ECO:0000256" key="2">
    <source>
        <dbReference type="ARBA" id="ARBA00022576"/>
    </source>
</evidence>
<dbReference type="Proteomes" id="UP000193778">
    <property type="component" value="Unassembled WGS sequence"/>
</dbReference>
<sequence length="89" mass="9832">MTCFCPADPNFNFGQFYDVMKDQGFIIYPGKLTNVESFRIGCIGRMDATVMRAVVATAKQAQDQMQVTSAAPRSEAVADAWCRSLDLTI</sequence>